<dbReference type="EMBL" id="AP022557">
    <property type="protein sequence ID" value="BBW95510.1"/>
    <property type="molecule type" value="Genomic_DNA"/>
</dbReference>
<dbReference type="InterPro" id="IPR033178">
    <property type="entry name" value="PSD_type1_pro"/>
</dbReference>
<dbReference type="InterPro" id="IPR003817">
    <property type="entry name" value="PS_Dcarbxylase"/>
</dbReference>
<keyword evidence="7 12" id="KW-0865">Zymogen</keyword>
<feature type="active site" description="Schiff-base intermediate with substrate; via pyruvic acid; for decarboxylase activity" evidence="12">
    <location>
        <position position="226"/>
    </location>
</feature>
<comment type="pathway">
    <text evidence="1">Lipid metabolism.</text>
</comment>
<dbReference type="EC" id="4.1.1.65" evidence="12"/>
<name>A0A679FIP1_9BACL</name>
<feature type="chain" id="PRO_5025736692" description="Phosphatidylserine decarboxylase alpha chain" evidence="12">
    <location>
        <begin position="226"/>
        <end position="279"/>
    </location>
</feature>
<feature type="active site" description="Charge relay system; for autoendoproteolytic cleavage activity" evidence="12">
    <location>
        <position position="86"/>
    </location>
</feature>
<feature type="active site" description="Charge relay system; for autoendoproteolytic cleavage activity" evidence="12">
    <location>
        <position position="142"/>
    </location>
</feature>
<keyword evidence="4 12" id="KW-0210">Decarboxylase</keyword>
<dbReference type="InterPro" id="IPR033177">
    <property type="entry name" value="PSD-B"/>
</dbReference>
<evidence type="ECO:0000256" key="6">
    <source>
        <dbReference type="ARBA" id="ARBA00023136"/>
    </source>
</evidence>
<dbReference type="PANTHER" id="PTHR10067">
    <property type="entry name" value="PHOSPHATIDYLSERINE DECARBOXYLASE"/>
    <property type="match status" value="1"/>
</dbReference>
<keyword evidence="11 12" id="KW-0670">Pyruvate</keyword>
<keyword evidence="14" id="KW-1185">Reference proteome</keyword>
<comment type="PTM">
    <text evidence="12">Is synthesized initially as an inactive proenzyme. Formation of the active enzyme involves a self-maturation process in which the active site pyruvoyl group is generated from an internal serine residue via an autocatalytic post-translational modification. Two non-identical subunits are generated from the proenzyme in this reaction, and the pyruvate is formed at the N-terminus of the alpha chain, which is derived from the carboxyl end of the proenzyme. The autoendoproteolytic cleavage occurs by a canonical serine protease mechanism, in which the side chain hydroxyl group of the serine supplies its oxygen atom to form the C-terminus of the beta chain, while the remainder of the serine residue undergoes an oxidative deamination to produce ammonia and the pyruvoyl prosthetic group on the alpha chain. During this reaction, the Ser that is part of the protease active site of the proenzyme becomes the pyruvoyl prosthetic group, which constitutes an essential element of the active site of the mature decarboxylase.</text>
</comment>
<evidence type="ECO:0000256" key="3">
    <source>
        <dbReference type="ARBA" id="ARBA00022516"/>
    </source>
</evidence>
<dbReference type="PANTHER" id="PTHR10067:SF6">
    <property type="entry name" value="PHOSPHATIDYLSERINE DECARBOXYLASE PROENZYME, MITOCHONDRIAL"/>
    <property type="match status" value="1"/>
</dbReference>
<evidence type="ECO:0000256" key="5">
    <source>
        <dbReference type="ARBA" id="ARBA00023098"/>
    </source>
</evidence>
<dbReference type="NCBIfam" id="TIGR00163">
    <property type="entry name" value="PS_decarb"/>
    <property type="match status" value="1"/>
</dbReference>
<proteinExistence type="inferred from homology"/>
<evidence type="ECO:0000256" key="12">
    <source>
        <dbReference type="HAMAP-Rule" id="MF_00662"/>
    </source>
</evidence>
<comment type="function">
    <text evidence="12">Catalyzes the formation of phosphatidylethanolamine (PtdEtn) from phosphatidylserine (PtdSer).</text>
</comment>
<evidence type="ECO:0000256" key="11">
    <source>
        <dbReference type="ARBA" id="ARBA00023317"/>
    </source>
</evidence>
<comment type="similarity">
    <text evidence="12">Belongs to the phosphatidylserine decarboxylase family. PSD-B subfamily. Prokaryotic type I sub-subfamily.</text>
</comment>
<keyword evidence="8 12" id="KW-0594">Phospholipid biosynthesis</keyword>
<comment type="cofactor">
    <cofactor evidence="12">
        <name>pyruvate</name>
        <dbReference type="ChEBI" id="CHEBI:15361"/>
    </cofactor>
    <text evidence="12">Binds 1 pyruvoyl group covalently per subunit.</text>
</comment>
<dbReference type="Proteomes" id="UP000501421">
    <property type="component" value="Chromosome"/>
</dbReference>
<evidence type="ECO:0000256" key="8">
    <source>
        <dbReference type="ARBA" id="ARBA00023209"/>
    </source>
</evidence>
<evidence type="ECO:0000256" key="7">
    <source>
        <dbReference type="ARBA" id="ARBA00023145"/>
    </source>
</evidence>
<evidence type="ECO:0000313" key="13">
    <source>
        <dbReference type="EMBL" id="BBW95510.1"/>
    </source>
</evidence>
<keyword evidence="3 12" id="KW-0444">Lipid biosynthesis</keyword>
<dbReference type="AlphaFoldDB" id="A0A679FIP1"/>
<dbReference type="GO" id="GO:0006646">
    <property type="term" value="P:phosphatidylethanolamine biosynthetic process"/>
    <property type="evidence" value="ECO:0007669"/>
    <property type="project" value="UniProtKB-UniRule"/>
</dbReference>
<feature type="modified residue" description="Pyruvic acid (Ser); by autocatalysis" evidence="12">
    <location>
        <position position="226"/>
    </location>
</feature>
<feature type="active site" description="Charge relay system; for autoendoproteolytic cleavage activity" evidence="12">
    <location>
        <position position="226"/>
    </location>
</feature>
<feature type="site" description="Cleavage (non-hydrolytic); by autocatalysis" evidence="12">
    <location>
        <begin position="225"/>
        <end position="226"/>
    </location>
</feature>
<comment type="subcellular location">
    <subcellularLocation>
        <location evidence="12">Cell membrane</location>
        <topology evidence="12">Peripheral membrane protein</topology>
    </subcellularLocation>
</comment>
<dbReference type="RefSeq" id="WP_051962724.1">
    <property type="nucleotide sequence ID" value="NZ_AP022557.1"/>
</dbReference>
<accession>A0A679FIP1</accession>
<comment type="subunit">
    <text evidence="12">Heterodimer of a large membrane-associated beta subunit and a small pyruvoyl-containing alpha subunit.</text>
</comment>
<dbReference type="HAMAP" id="MF_00662">
    <property type="entry name" value="PS_decarb_PSD_B_type1"/>
    <property type="match status" value="1"/>
</dbReference>
<evidence type="ECO:0000256" key="1">
    <source>
        <dbReference type="ARBA" id="ARBA00005189"/>
    </source>
</evidence>
<feature type="chain" id="PRO_5025736691" description="Phosphatidylserine decarboxylase beta chain" evidence="12">
    <location>
        <begin position="1"/>
        <end position="225"/>
    </location>
</feature>
<keyword evidence="2 12" id="KW-1003">Cell membrane</keyword>
<evidence type="ECO:0000256" key="4">
    <source>
        <dbReference type="ARBA" id="ARBA00022793"/>
    </source>
</evidence>
<keyword evidence="5 12" id="KW-0443">Lipid metabolism</keyword>
<dbReference type="NCBIfam" id="NF002853">
    <property type="entry name" value="PRK03140.1"/>
    <property type="match status" value="1"/>
</dbReference>
<dbReference type="UniPathway" id="UPA00558">
    <property type="reaction ID" value="UER00616"/>
</dbReference>
<comment type="pathway">
    <text evidence="12">Phospholipid metabolism; phosphatidylethanolamine biosynthesis; phosphatidylethanolamine from CDP-diacylglycerol: step 2/2.</text>
</comment>
<evidence type="ECO:0000256" key="2">
    <source>
        <dbReference type="ARBA" id="ARBA00022475"/>
    </source>
</evidence>
<protein>
    <recommendedName>
        <fullName evidence="12">Phosphatidylserine decarboxylase proenzyme</fullName>
        <ecNumber evidence="12">4.1.1.65</ecNumber>
    </recommendedName>
    <component>
        <recommendedName>
            <fullName evidence="12">Phosphatidylserine decarboxylase alpha chain</fullName>
        </recommendedName>
    </component>
    <component>
        <recommendedName>
            <fullName evidence="12">Phosphatidylserine decarboxylase beta chain</fullName>
        </recommendedName>
    </component>
</protein>
<reference evidence="14" key="1">
    <citation type="journal article" date="2020" name="Microbiol. Resour. Announc.">
        <title>Complete Genome Sequence of Geobacillus sp. Strain E55-1, Isolated from Mine Geyser in Japan.</title>
        <authorList>
            <person name="Miyazaki K."/>
            <person name="Hase E."/>
            <person name="Tokito N."/>
        </authorList>
    </citation>
    <scope>NUCLEOTIDE SEQUENCE [LARGE SCALE GENOMIC DNA]</scope>
    <source>
        <strain evidence="14">E55-1</strain>
    </source>
</reference>
<sequence length="279" mass="31789">MRKWLYRLFIELTNHWLSSKLLASFAKSRLSALLIPSYAKVYHINQEEMEKSLKNYKTLQQLFIRRLKAGTRPIDADERAVVSPVDAVIEAMGIIEEPWEMTVKGKRYSIAEMLGGEEAAQPYVNGFFFILYLSPSHYHRIHSPISGVIEKQWTLGRKSYPVNRLGLKYGRRPLEKNYRLITEVKADGKRLAIVKIGAMFVNSIELTHEGDQLIKGEEMAYFSFGSTVVLLFERGSFTPDPNVAAPMPIKVGERLGYWCQQSDGKGNEGGRGRRNLSTL</sequence>
<keyword evidence="9 12" id="KW-0456">Lyase</keyword>
<dbReference type="Pfam" id="PF02666">
    <property type="entry name" value="PS_Dcarbxylase"/>
    <property type="match status" value="1"/>
</dbReference>
<organism evidence="13 14">
    <name type="scientific">Geobacillus subterraneus</name>
    <dbReference type="NCBI Taxonomy" id="129338"/>
    <lineage>
        <taxon>Bacteria</taxon>
        <taxon>Bacillati</taxon>
        <taxon>Bacillota</taxon>
        <taxon>Bacilli</taxon>
        <taxon>Bacillales</taxon>
        <taxon>Anoxybacillaceae</taxon>
        <taxon>Geobacillus</taxon>
    </lineage>
</organism>
<dbReference type="GO" id="GO:0004609">
    <property type="term" value="F:phosphatidylserine decarboxylase activity"/>
    <property type="evidence" value="ECO:0007669"/>
    <property type="project" value="UniProtKB-UniRule"/>
</dbReference>
<evidence type="ECO:0000313" key="14">
    <source>
        <dbReference type="Proteomes" id="UP000501421"/>
    </source>
</evidence>
<gene>
    <name evidence="12 13" type="primary">psd</name>
    <name evidence="13" type="ORF">GsuE55_03430</name>
</gene>
<evidence type="ECO:0000256" key="10">
    <source>
        <dbReference type="ARBA" id="ARBA00023264"/>
    </source>
</evidence>
<keyword evidence="6 12" id="KW-0472">Membrane</keyword>
<evidence type="ECO:0000256" key="9">
    <source>
        <dbReference type="ARBA" id="ARBA00023239"/>
    </source>
</evidence>
<comment type="catalytic activity">
    <reaction evidence="12">
        <text>a 1,2-diacyl-sn-glycero-3-phospho-L-serine + H(+) = a 1,2-diacyl-sn-glycero-3-phosphoethanolamine + CO2</text>
        <dbReference type="Rhea" id="RHEA:20828"/>
        <dbReference type="ChEBI" id="CHEBI:15378"/>
        <dbReference type="ChEBI" id="CHEBI:16526"/>
        <dbReference type="ChEBI" id="CHEBI:57262"/>
        <dbReference type="ChEBI" id="CHEBI:64612"/>
        <dbReference type="EC" id="4.1.1.65"/>
    </reaction>
</comment>
<keyword evidence="10 12" id="KW-1208">Phospholipid metabolism</keyword>
<dbReference type="GO" id="GO:0005886">
    <property type="term" value="C:plasma membrane"/>
    <property type="evidence" value="ECO:0007669"/>
    <property type="project" value="UniProtKB-SubCell"/>
</dbReference>